<dbReference type="CDD" id="cd23954">
    <property type="entry name" value="AMO1_CTD"/>
    <property type="match status" value="1"/>
</dbReference>
<keyword evidence="9" id="KW-1185">Reference proteome</keyword>
<feature type="compositionally biased region" description="Polar residues" evidence="6">
    <location>
        <begin position="208"/>
        <end position="222"/>
    </location>
</feature>
<organism evidence="8 9">
    <name type="scientific">Cephalotrichum gorgonifer</name>
    <dbReference type="NCBI Taxonomy" id="2041049"/>
    <lineage>
        <taxon>Eukaryota</taxon>
        <taxon>Fungi</taxon>
        <taxon>Dikarya</taxon>
        <taxon>Ascomycota</taxon>
        <taxon>Pezizomycotina</taxon>
        <taxon>Sordariomycetes</taxon>
        <taxon>Hypocreomycetidae</taxon>
        <taxon>Microascales</taxon>
        <taxon>Microascaceae</taxon>
        <taxon>Cephalotrichum</taxon>
    </lineage>
</organism>
<evidence type="ECO:0000256" key="3">
    <source>
        <dbReference type="ARBA" id="ARBA00022833"/>
    </source>
</evidence>
<protein>
    <submittedName>
        <fullName evidence="8">Related to NUP42 - nuclear pore protein</fullName>
    </submittedName>
</protein>
<dbReference type="InterPro" id="IPR041367">
    <property type="entry name" value="Znf-CCCH_4"/>
</dbReference>
<evidence type="ECO:0000256" key="6">
    <source>
        <dbReference type="SAM" id="MobiDB-lite"/>
    </source>
</evidence>
<feature type="compositionally biased region" description="Polar residues" evidence="6">
    <location>
        <begin position="151"/>
        <end position="161"/>
    </location>
</feature>
<feature type="coiled-coil region" evidence="5">
    <location>
        <begin position="106"/>
        <end position="133"/>
    </location>
</feature>
<feature type="compositionally biased region" description="Low complexity" evidence="6">
    <location>
        <begin position="175"/>
        <end position="204"/>
    </location>
</feature>
<dbReference type="SMART" id="SM00356">
    <property type="entry name" value="ZnF_C3H1"/>
    <property type="match status" value="1"/>
</dbReference>
<feature type="compositionally biased region" description="Low complexity" evidence="6">
    <location>
        <begin position="424"/>
        <end position="434"/>
    </location>
</feature>
<evidence type="ECO:0000313" key="9">
    <source>
        <dbReference type="Proteomes" id="UP001187682"/>
    </source>
</evidence>
<evidence type="ECO:0000313" key="8">
    <source>
        <dbReference type="EMBL" id="SPN99204.1"/>
    </source>
</evidence>
<dbReference type="InterPro" id="IPR036855">
    <property type="entry name" value="Znf_CCCH_sf"/>
</dbReference>
<dbReference type="InterPro" id="IPR000571">
    <property type="entry name" value="Znf_CCCH"/>
</dbReference>
<feature type="compositionally biased region" description="Low complexity" evidence="6">
    <location>
        <begin position="466"/>
        <end position="476"/>
    </location>
</feature>
<evidence type="ECO:0000256" key="1">
    <source>
        <dbReference type="ARBA" id="ARBA00022723"/>
    </source>
</evidence>
<feature type="region of interest" description="Disordered" evidence="6">
    <location>
        <begin position="148"/>
        <end position="348"/>
    </location>
</feature>
<dbReference type="PROSITE" id="PS50103">
    <property type="entry name" value="ZF_C3H1"/>
    <property type="match status" value="1"/>
</dbReference>
<name>A0AAE8MUH8_9PEZI</name>
<dbReference type="GO" id="GO:0005634">
    <property type="term" value="C:nucleus"/>
    <property type="evidence" value="ECO:0007669"/>
    <property type="project" value="TreeGrafter"/>
</dbReference>
<feature type="domain" description="C3H1-type" evidence="7">
    <location>
        <begin position="1"/>
        <end position="25"/>
    </location>
</feature>
<keyword evidence="3 4" id="KW-0862">Zinc</keyword>
<feature type="compositionally biased region" description="Low complexity" evidence="6">
    <location>
        <begin position="441"/>
        <end position="450"/>
    </location>
</feature>
<dbReference type="Pfam" id="PF18044">
    <property type="entry name" value="zf-CCCH_4"/>
    <property type="match status" value="1"/>
</dbReference>
<gene>
    <name evidence="8" type="ORF">DNG_02241</name>
</gene>
<feature type="compositionally biased region" description="Low complexity" evidence="6">
    <location>
        <begin position="485"/>
        <end position="503"/>
    </location>
</feature>
<reference evidence="8" key="1">
    <citation type="submission" date="2018-03" db="EMBL/GenBank/DDBJ databases">
        <authorList>
            <person name="Guldener U."/>
        </authorList>
    </citation>
    <scope>NUCLEOTIDE SEQUENCE</scope>
</reference>
<accession>A0AAE8MUH8</accession>
<feature type="compositionally biased region" description="Low complexity" evidence="6">
    <location>
        <begin position="338"/>
        <end position="348"/>
    </location>
</feature>
<sequence length="606" mass="60859">MVVCRFYQSGACKFGDQCKFEHPGASRSQNRFSAFGGGAKTTAISGSLPYSLSKEAIEKDLTSEAPTWILSCYGPGRDAPEQLFGGFPREQSTDEIRLHYEKGVQAGKQQEAIQEINQLYENAKNQMQTAVSNLDNAIQFITDGANKHPNRQTIVDSTNPAGRTPGEFAVGKRMNPTSSNPFSSGGTSTTSAFGSAPATGSAFGQPSALGQTPNPFGQPTPSFGQQGGGAFGKPAAPAFGATSTPTSAFGSASTTSAFGSTSTTSAFGQPSGAFGQPSQTGGSAFGQTSGMGQRTSAFGTPAAPAFGQTGGGSAFGQPSQLGSGGSAFGQPSGMGQKPSPFGAPAASSGGSGFSAFANAAKTSPFGATAGQGQPVASNPFAAATGQPVASSPFGAVAAQGQPAASSPFGAAAAAGQPVASNPFAAAQGQAAQAAPNPFSKSDGMGSGMDSQPTSGGFGTQQAASSPFGQQQQAAPNPFGPPNPSPFGSAAAASAPAPAGDAGNPYPPGSEKQHPPLGSYASVSMGRLSAWKGRPVNYKGDVPGYISGSGKWTRIWFPAGPPGYYADTEVAGGQLADEAKRAWEGFKGRFDVVPEVPPLRIHCQWDI</sequence>
<dbReference type="GO" id="GO:0008270">
    <property type="term" value="F:zinc ion binding"/>
    <property type="evidence" value="ECO:0007669"/>
    <property type="project" value="UniProtKB-KW"/>
</dbReference>
<dbReference type="AlphaFoldDB" id="A0AAE8MUH8"/>
<keyword evidence="5" id="KW-0175">Coiled coil</keyword>
<feature type="region of interest" description="Disordered" evidence="6">
    <location>
        <begin position="424"/>
        <end position="520"/>
    </location>
</feature>
<keyword evidence="1 4" id="KW-0479">Metal-binding</keyword>
<dbReference type="Proteomes" id="UP001187682">
    <property type="component" value="Unassembled WGS sequence"/>
</dbReference>
<feature type="zinc finger region" description="C3H1-type" evidence="4">
    <location>
        <begin position="1"/>
        <end position="25"/>
    </location>
</feature>
<feature type="compositionally biased region" description="Polar residues" evidence="6">
    <location>
        <begin position="451"/>
        <end position="464"/>
    </location>
</feature>
<evidence type="ECO:0000256" key="4">
    <source>
        <dbReference type="PROSITE-ProRule" id="PRU00723"/>
    </source>
</evidence>
<evidence type="ECO:0000256" key="2">
    <source>
        <dbReference type="ARBA" id="ARBA00022771"/>
    </source>
</evidence>
<dbReference type="PANTHER" id="PTHR21099">
    <property type="entry name" value="RAD201"/>
    <property type="match status" value="1"/>
</dbReference>
<dbReference type="SUPFAM" id="SSF90229">
    <property type="entry name" value="CCCH zinc finger"/>
    <property type="match status" value="1"/>
</dbReference>
<dbReference type="PANTHER" id="PTHR21099:SF2">
    <property type="entry name" value="SI:CH211-113E8.11"/>
    <property type="match status" value="1"/>
</dbReference>
<evidence type="ECO:0000256" key="5">
    <source>
        <dbReference type="SAM" id="Coils"/>
    </source>
</evidence>
<evidence type="ECO:0000259" key="7">
    <source>
        <dbReference type="PROSITE" id="PS50103"/>
    </source>
</evidence>
<dbReference type="Gene3D" id="4.10.1000.10">
    <property type="entry name" value="Zinc finger, CCCH-type"/>
    <property type="match status" value="1"/>
</dbReference>
<feature type="compositionally biased region" description="Polar residues" evidence="6">
    <location>
        <begin position="276"/>
        <end position="298"/>
    </location>
</feature>
<keyword evidence="2 4" id="KW-0863">Zinc-finger</keyword>
<proteinExistence type="predicted"/>
<comment type="caution">
    <text evidence="8">The sequence shown here is derived from an EMBL/GenBank/DDBJ whole genome shotgun (WGS) entry which is preliminary data.</text>
</comment>
<dbReference type="EMBL" id="ONZQ02000002">
    <property type="protein sequence ID" value="SPN99204.1"/>
    <property type="molecule type" value="Genomic_DNA"/>
</dbReference>
<feature type="compositionally biased region" description="Low complexity" evidence="6">
    <location>
        <begin position="232"/>
        <end position="268"/>
    </location>
</feature>